<dbReference type="RefSeq" id="WP_005813427.1">
    <property type="nucleotide sequence ID" value="NZ_JH414479.1"/>
</dbReference>
<gene>
    <name evidence="1" type="ORF">HMPREF0322_03096</name>
</gene>
<evidence type="ECO:0000313" key="1">
    <source>
        <dbReference type="EMBL" id="EHL06218.1"/>
    </source>
</evidence>
<sequence length="156" mass="17393">MFTKEYLEVKIMLLMKKFIAVFLTVILCALASPVTSYADVGNIQTPQASLYIRSTSATIQPQGNGKLYLENILGATRIVDQLGVKTIEIQTLKNGYWQSTYTIVKNDYLYNTGTYAYACYYNGTPGTQYRSYVEFYVANAGGEETKIVTSQPVTAN</sequence>
<dbReference type="Proteomes" id="UP000004416">
    <property type="component" value="Unassembled WGS sequence"/>
</dbReference>
<dbReference type="HOGENOM" id="CLU_1785933_0_0_9"/>
<dbReference type="PATRIC" id="fig|537010.4.peg.2896"/>
<dbReference type="EMBL" id="AFZX01000084">
    <property type="protein sequence ID" value="EHL06218.1"/>
    <property type="molecule type" value="Genomic_DNA"/>
</dbReference>
<dbReference type="AlphaFoldDB" id="G9XQ50"/>
<evidence type="ECO:0000313" key="2">
    <source>
        <dbReference type="Proteomes" id="UP000004416"/>
    </source>
</evidence>
<reference evidence="1 2" key="1">
    <citation type="submission" date="2011-08" db="EMBL/GenBank/DDBJ databases">
        <authorList>
            <person name="Weinstock G."/>
            <person name="Sodergren E."/>
            <person name="Clifton S."/>
            <person name="Fulton L."/>
            <person name="Fulton B."/>
            <person name="Courtney L."/>
            <person name="Fronick C."/>
            <person name="Harrison M."/>
            <person name="Strong C."/>
            <person name="Farmer C."/>
            <person name="Delahaunty K."/>
            <person name="Markovic C."/>
            <person name="Hall O."/>
            <person name="Minx P."/>
            <person name="Tomlinson C."/>
            <person name="Mitreva M."/>
            <person name="Hou S."/>
            <person name="Chen J."/>
            <person name="Wollam A."/>
            <person name="Pepin K.H."/>
            <person name="Johnson M."/>
            <person name="Bhonagiri V."/>
            <person name="Zhang X."/>
            <person name="Suruliraj S."/>
            <person name="Warren W."/>
            <person name="Chinwalla A."/>
            <person name="Mardis E.R."/>
            <person name="Wilson R.K."/>
        </authorList>
    </citation>
    <scope>NUCLEOTIDE SEQUENCE [LARGE SCALE GENOMIC DNA]</scope>
    <source>
        <strain evidence="1 2">DP7</strain>
    </source>
</reference>
<name>G9XQ50_DESHA</name>
<accession>G9XQ50</accession>
<protein>
    <submittedName>
        <fullName evidence="1">Uncharacterized protein</fullName>
    </submittedName>
</protein>
<proteinExistence type="predicted"/>
<comment type="caution">
    <text evidence="1">The sequence shown here is derived from an EMBL/GenBank/DDBJ whole genome shotgun (WGS) entry which is preliminary data.</text>
</comment>
<organism evidence="1 2">
    <name type="scientific">Desulfitobacterium hafniense DP7</name>
    <dbReference type="NCBI Taxonomy" id="537010"/>
    <lineage>
        <taxon>Bacteria</taxon>
        <taxon>Bacillati</taxon>
        <taxon>Bacillota</taxon>
        <taxon>Clostridia</taxon>
        <taxon>Eubacteriales</taxon>
        <taxon>Desulfitobacteriaceae</taxon>
        <taxon>Desulfitobacterium</taxon>
    </lineage>
</organism>